<evidence type="ECO:0000313" key="4">
    <source>
        <dbReference type="Proteomes" id="UP000887540"/>
    </source>
</evidence>
<feature type="compositionally biased region" description="Basic and acidic residues" evidence="3">
    <location>
        <begin position="13"/>
        <end position="22"/>
    </location>
</feature>
<evidence type="ECO:0000313" key="5">
    <source>
        <dbReference type="WBParaSite" id="ACRNAN_scaffold2675.g29425.t1"/>
    </source>
</evidence>
<dbReference type="GO" id="GO:0000977">
    <property type="term" value="F:RNA polymerase II transcription regulatory region sequence-specific DNA binding"/>
    <property type="evidence" value="ECO:0007669"/>
    <property type="project" value="InterPro"/>
</dbReference>
<keyword evidence="4" id="KW-1185">Reference proteome</keyword>
<dbReference type="AlphaFoldDB" id="A0A914DJV2"/>
<keyword evidence="2" id="KW-0238">DNA-binding</keyword>
<evidence type="ECO:0000256" key="3">
    <source>
        <dbReference type="SAM" id="MobiDB-lite"/>
    </source>
</evidence>
<feature type="region of interest" description="Disordered" evidence="3">
    <location>
        <begin position="13"/>
        <end position="37"/>
    </location>
</feature>
<sequence>MFNNERIKKLEEKDMERKHQAIESRPQNLNNEKSKKQDLMKRSFKVGDKRVFVDVKYDKETNNFYVILGEVWAKKSRNVYINISVVEILKECLNEAIPYMNEKLVARSNFEQETDMGLLVLYSKTFNDRNLEFTFEIYSGKRGIVENRFIRFYRKDRNK</sequence>
<evidence type="ECO:0000256" key="1">
    <source>
        <dbReference type="ARBA" id="ARBA00009251"/>
    </source>
</evidence>
<protein>
    <submittedName>
        <fullName evidence="5">Uncharacterized protein</fullName>
    </submittedName>
</protein>
<dbReference type="Gene3D" id="3.30.2450.30">
    <property type="match status" value="1"/>
</dbReference>
<dbReference type="WBParaSite" id="ACRNAN_scaffold2675.g29425.t1">
    <property type="protein sequence ID" value="ACRNAN_scaffold2675.g29425.t1"/>
    <property type="gene ID" value="ACRNAN_scaffold2675.g29425"/>
</dbReference>
<proteinExistence type="inferred from homology"/>
<dbReference type="Pfam" id="PF04845">
    <property type="entry name" value="PurA"/>
    <property type="match status" value="1"/>
</dbReference>
<dbReference type="InterPro" id="IPR006628">
    <property type="entry name" value="PUR-bd_fam"/>
</dbReference>
<dbReference type="GO" id="GO:0032422">
    <property type="term" value="F:purine-rich negative regulatory element binding"/>
    <property type="evidence" value="ECO:0007669"/>
    <property type="project" value="InterPro"/>
</dbReference>
<evidence type="ECO:0000256" key="2">
    <source>
        <dbReference type="ARBA" id="ARBA00023125"/>
    </source>
</evidence>
<accession>A0A914DJV2</accession>
<organism evidence="4 5">
    <name type="scientific">Acrobeloides nanus</name>
    <dbReference type="NCBI Taxonomy" id="290746"/>
    <lineage>
        <taxon>Eukaryota</taxon>
        <taxon>Metazoa</taxon>
        <taxon>Ecdysozoa</taxon>
        <taxon>Nematoda</taxon>
        <taxon>Chromadorea</taxon>
        <taxon>Rhabditida</taxon>
        <taxon>Tylenchina</taxon>
        <taxon>Cephalobomorpha</taxon>
        <taxon>Cephaloboidea</taxon>
        <taxon>Cephalobidae</taxon>
        <taxon>Acrobeloides</taxon>
    </lineage>
</organism>
<dbReference type="Proteomes" id="UP000887540">
    <property type="component" value="Unplaced"/>
</dbReference>
<name>A0A914DJV2_9BILA</name>
<comment type="similarity">
    <text evidence="1">Belongs to the PUR DNA-binding protein family.</text>
</comment>
<reference evidence="5" key="1">
    <citation type="submission" date="2022-11" db="UniProtKB">
        <authorList>
            <consortium name="WormBaseParasite"/>
        </authorList>
    </citation>
    <scope>IDENTIFICATION</scope>
</reference>